<evidence type="ECO:0000256" key="2">
    <source>
        <dbReference type="ARBA" id="ARBA00023043"/>
    </source>
</evidence>
<dbReference type="EMBL" id="UYSG01001831">
    <property type="protein sequence ID" value="VDL51909.1"/>
    <property type="molecule type" value="Genomic_DNA"/>
</dbReference>
<evidence type="ECO:0000256" key="1">
    <source>
        <dbReference type="ARBA" id="ARBA00022737"/>
    </source>
</evidence>
<dbReference type="PANTHER" id="PTHR24173">
    <property type="entry name" value="ANKYRIN REPEAT CONTAINING"/>
    <property type="match status" value="1"/>
</dbReference>
<sequence>MRKKEEFENYLVKDSNTSLSRERDNDGNSLTHLAALHGNVSLLRFLIENQEIELEARNRHEQTPLFFAILSGSLEVVRLFLEVGASFDVADAVS</sequence>
<evidence type="ECO:0000256" key="3">
    <source>
        <dbReference type="PROSITE-ProRule" id="PRU00023"/>
    </source>
</evidence>
<gene>
    <name evidence="4" type="ORF">HDID_LOCUS4595</name>
</gene>
<dbReference type="STRING" id="6216.A0A0R3SI32"/>
<dbReference type="InterPro" id="IPR002110">
    <property type="entry name" value="Ankyrin_rpt"/>
</dbReference>
<evidence type="ECO:0000313" key="6">
    <source>
        <dbReference type="WBParaSite" id="HDID_0000459701-mRNA-1"/>
    </source>
</evidence>
<dbReference type="Proteomes" id="UP000274504">
    <property type="component" value="Unassembled WGS sequence"/>
</dbReference>
<reference evidence="4 5" key="2">
    <citation type="submission" date="2018-11" db="EMBL/GenBank/DDBJ databases">
        <authorList>
            <consortium name="Pathogen Informatics"/>
        </authorList>
    </citation>
    <scope>NUCLEOTIDE SEQUENCE [LARGE SCALE GENOMIC DNA]</scope>
</reference>
<keyword evidence="1" id="KW-0677">Repeat</keyword>
<dbReference type="PROSITE" id="PS50297">
    <property type="entry name" value="ANK_REP_REGION"/>
    <property type="match status" value="1"/>
</dbReference>
<dbReference type="SMART" id="SM00248">
    <property type="entry name" value="ANK"/>
    <property type="match status" value="2"/>
</dbReference>
<name>A0A0R3SI32_HYMDI</name>
<evidence type="ECO:0000313" key="4">
    <source>
        <dbReference type="EMBL" id="VDL51909.1"/>
    </source>
</evidence>
<dbReference type="PROSITE" id="PS50088">
    <property type="entry name" value="ANK_REPEAT"/>
    <property type="match status" value="1"/>
</dbReference>
<accession>A0A0R3SI32</accession>
<reference evidence="6" key="1">
    <citation type="submission" date="2017-02" db="UniProtKB">
        <authorList>
            <consortium name="WormBaseParasite"/>
        </authorList>
    </citation>
    <scope>IDENTIFICATION</scope>
</reference>
<keyword evidence="2 3" id="KW-0040">ANK repeat</keyword>
<protein>
    <submittedName>
        <fullName evidence="6">ANK_REP_REGION domain-containing protein</fullName>
    </submittedName>
</protein>
<dbReference type="PANTHER" id="PTHR24173:SF83">
    <property type="entry name" value="SOCS BOX DOMAIN-CONTAINING PROTEIN"/>
    <property type="match status" value="1"/>
</dbReference>
<dbReference type="InterPro" id="IPR036770">
    <property type="entry name" value="Ankyrin_rpt-contain_sf"/>
</dbReference>
<dbReference type="AlphaFoldDB" id="A0A0R3SI32"/>
<dbReference type="WBParaSite" id="HDID_0000459701-mRNA-1">
    <property type="protein sequence ID" value="HDID_0000459701-mRNA-1"/>
    <property type="gene ID" value="HDID_0000459701"/>
</dbReference>
<feature type="repeat" description="ANK" evidence="3">
    <location>
        <begin position="60"/>
        <end position="92"/>
    </location>
</feature>
<dbReference type="Pfam" id="PF12796">
    <property type="entry name" value="Ank_2"/>
    <property type="match status" value="1"/>
</dbReference>
<organism evidence="6">
    <name type="scientific">Hymenolepis diminuta</name>
    <name type="common">Rat tapeworm</name>
    <dbReference type="NCBI Taxonomy" id="6216"/>
    <lineage>
        <taxon>Eukaryota</taxon>
        <taxon>Metazoa</taxon>
        <taxon>Spiralia</taxon>
        <taxon>Lophotrochozoa</taxon>
        <taxon>Platyhelminthes</taxon>
        <taxon>Cestoda</taxon>
        <taxon>Eucestoda</taxon>
        <taxon>Cyclophyllidea</taxon>
        <taxon>Hymenolepididae</taxon>
        <taxon>Hymenolepis</taxon>
    </lineage>
</organism>
<dbReference type="SUPFAM" id="SSF48403">
    <property type="entry name" value="Ankyrin repeat"/>
    <property type="match status" value="1"/>
</dbReference>
<evidence type="ECO:0000313" key="5">
    <source>
        <dbReference type="Proteomes" id="UP000274504"/>
    </source>
</evidence>
<proteinExistence type="predicted"/>
<dbReference type="Gene3D" id="1.25.40.20">
    <property type="entry name" value="Ankyrin repeat-containing domain"/>
    <property type="match status" value="1"/>
</dbReference>
<dbReference type="OrthoDB" id="684045at2759"/>